<dbReference type="Proteomes" id="UP000000739">
    <property type="component" value="Chromosome"/>
</dbReference>
<dbReference type="EMBL" id="CP001322">
    <property type="protein sequence ID" value="ACL02597.1"/>
    <property type="molecule type" value="Genomic_DNA"/>
</dbReference>
<dbReference type="KEGG" id="dal:Dalk_0892"/>
<reference evidence="1 2" key="1">
    <citation type="journal article" date="2012" name="Environ. Microbiol.">
        <title>The genome sequence of Desulfatibacillum alkenivorans AK-01: a blueprint for anaerobic alkane oxidation.</title>
        <authorList>
            <person name="Callaghan A.V."/>
            <person name="Morris B.E."/>
            <person name="Pereira I.A."/>
            <person name="McInerney M.J."/>
            <person name="Austin R.N."/>
            <person name="Groves J.T."/>
            <person name="Kukor J.J."/>
            <person name="Suflita J.M."/>
            <person name="Young L.Y."/>
            <person name="Zylstra G.J."/>
            <person name="Wawrik B."/>
        </authorList>
    </citation>
    <scope>NUCLEOTIDE SEQUENCE [LARGE SCALE GENOMIC DNA]</scope>
    <source>
        <strain evidence="1 2">AK-01</strain>
    </source>
</reference>
<accession>B8FI30</accession>
<organism evidence="1 2">
    <name type="scientific">Desulfatibacillum aliphaticivorans</name>
    <dbReference type="NCBI Taxonomy" id="218208"/>
    <lineage>
        <taxon>Bacteria</taxon>
        <taxon>Pseudomonadati</taxon>
        <taxon>Thermodesulfobacteriota</taxon>
        <taxon>Desulfobacteria</taxon>
        <taxon>Desulfobacterales</taxon>
        <taxon>Desulfatibacillaceae</taxon>
        <taxon>Desulfatibacillum</taxon>
    </lineage>
</organism>
<name>B8FI30_DESAL</name>
<gene>
    <name evidence="1" type="ordered locus">Dalk_0892</name>
</gene>
<keyword evidence="2" id="KW-1185">Reference proteome</keyword>
<protein>
    <submittedName>
        <fullName evidence="1">Uncharacterized protein</fullName>
    </submittedName>
</protein>
<dbReference type="AlphaFoldDB" id="B8FI30"/>
<dbReference type="HOGENOM" id="CLU_3198882_0_0_7"/>
<evidence type="ECO:0000313" key="1">
    <source>
        <dbReference type="EMBL" id="ACL02597.1"/>
    </source>
</evidence>
<proteinExistence type="predicted"/>
<sequence length="45" mass="4991">MKVKKDIHSPLIAAASVLPHPRKGDPLFRIARKRESSVIPPFQAS</sequence>
<evidence type="ECO:0000313" key="2">
    <source>
        <dbReference type="Proteomes" id="UP000000739"/>
    </source>
</evidence>